<reference evidence="4" key="1">
    <citation type="submission" date="2025-08" db="UniProtKB">
        <authorList>
            <consortium name="RefSeq"/>
        </authorList>
    </citation>
    <scope>IDENTIFICATION</scope>
    <source>
        <tissue evidence="4">Stem</tissue>
    </source>
</reference>
<feature type="region of interest" description="Disordered" evidence="1">
    <location>
        <begin position="168"/>
        <end position="248"/>
    </location>
</feature>
<dbReference type="eggNOG" id="ENOG502RZKY">
    <property type="taxonomic scope" value="Eukaryota"/>
</dbReference>
<name>A0A1S3BZ75_CUCME</name>
<feature type="compositionally biased region" description="Basic and acidic residues" evidence="1">
    <location>
        <begin position="228"/>
        <end position="248"/>
    </location>
</feature>
<dbReference type="Proteomes" id="UP001652600">
    <property type="component" value="Chromosome 7"/>
</dbReference>
<dbReference type="InParanoid" id="A0A1S3BZ75"/>
<dbReference type="KEGG" id="cmo:103494654"/>
<evidence type="ECO:0000256" key="2">
    <source>
        <dbReference type="SAM" id="Phobius"/>
    </source>
</evidence>
<accession>A0A1S3BZ75</accession>
<proteinExistence type="predicted"/>
<keyword evidence="2" id="KW-1133">Transmembrane helix</keyword>
<dbReference type="Gramene" id="MELO3C017835.2.1">
    <property type="protein sequence ID" value="MELO3C017835.2.1"/>
    <property type="gene ID" value="MELO3C017835.2"/>
</dbReference>
<organism evidence="3 4">
    <name type="scientific">Cucumis melo</name>
    <name type="common">Muskmelon</name>
    <dbReference type="NCBI Taxonomy" id="3656"/>
    <lineage>
        <taxon>Eukaryota</taxon>
        <taxon>Viridiplantae</taxon>
        <taxon>Streptophyta</taxon>
        <taxon>Embryophyta</taxon>
        <taxon>Tracheophyta</taxon>
        <taxon>Spermatophyta</taxon>
        <taxon>Magnoliopsida</taxon>
        <taxon>eudicotyledons</taxon>
        <taxon>Gunneridae</taxon>
        <taxon>Pentapetalae</taxon>
        <taxon>rosids</taxon>
        <taxon>fabids</taxon>
        <taxon>Cucurbitales</taxon>
        <taxon>Cucurbitaceae</taxon>
        <taxon>Benincaseae</taxon>
        <taxon>Cucumis</taxon>
    </lineage>
</organism>
<feature type="compositionally biased region" description="Polar residues" evidence="1">
    <location>
        <begin position="28"/>
        <end position="39"/>
    </location>
</feature>
<evidence type="ECO:0000313" key="3">
    <source>
        <dbReference type="Proteomes" id="UP001652600"/>
    </source>
</evidence>
<keyword evidence="2" id="KW-0812">Transmembrane</keyword>
<sequence length="248" mass="28292">MFRARASWSSFSKRLKPLETRSFCSKPHIQTNKSSNNGKINGDNKVDPDLSSYHEAYKQLDNLDFMTASKILFTQPSKKKKFGLDFHLVQLFFVCMPSLAVYLVAQYARYEMRKMEADLELKKKKEEEEKAKQIELEEAEKIHEMNPELQEVKTRLDKLEKTMKEIAVESRKQSGTGNITKNSEKGEDAVKTKHGVNIDPTKSMDDHLGGQKIVPAPVLPKDCASESTTREDSKHHNQGEGSSLDDKR</sequence>
<dbReference type="PANTHER" id="PTHR36339">
    <property type="entry name" value="F23A5.5"/>
    <property type="match status" value="1"/>
</dbReference>
<protein>
    <submittedName>
        <fullName evidence="4">Uncharacterized protein LOC103494654</fullName>
    </submittedName>
</protein>
<evidence type="ECO:0000313" key="4">
    <source>
        <dbReference type="RefSeq" id="XP_008454169.2"/>
    </source>
</evidence>
<dbReference type="RefSeq" id="XP_008454169.2">
    <property type="nucleotide sequence ID" value="XM_008455947.3"/>
</dbReference>
<keyword evidence="2" id="KW-0472">Membrane</keyword>
<feature type="compositionally biased region" description="Basic and acidic residues" evidence="1">
    <location>
        <begin position="182"/>
        <end position="191"/>
    </location>
</feature>
<dbReference type="AlphaFoldDB" id="A0A1S3BZ75"/>
<keyword evidence="3" id="KW-1185">Reference proteome</keyword>
<dbReference type="GeneID" id="103494654"/>
<gene>
    <name evidence="4" type="primary">LOC103494654</name>
</gene>
<feature type="transmembrane region" description="Helical" evidence="2">
    <location>
        <begin position="86"/>
        <end position="105"/>
    </location>
</feature>
<feature type="region of interest" description="Disordered" evidence="1">
    <location>
        <begin position="26"/>
        <end position="45"/>
    </location>
</feature>
<evidence type="ECO:0000256" key="1">
    <source>
        <dbReference type="SAM" id="MobiDB-lite"/>
    </source>
</evidence>
<dbReference type="PANTHER" id="PTHR36339:SF2">
    <property type="entry name" value="F23A5.5"/>
    <property type="match status" value="1"/>
</dbReference>